<reference evidence="11 12" key="1">
    <citation type="submission" date="2020-08" db="EMBL/GenBank/DDBJ databases">
        <title>Genomic Encyclopedia of Type Strains, Phase IV (KMG-IV): sequencing the most valuable type-strain genomes for metagenomic binning, comparative biology and taxonomic classification.</title>
        <authorList>
            <person name="Goeker M."/>
        </authorList>
    </citation>
    <scope>NUCLEOTIDE SEQUENCE [LARGE SCALE GENOMIC DNA]</scope>
    <source>
        <strain evidence="11 12">DSM 103526</strain>
    </source>
</reference>
<evidence type="ECO:0000256" key="6">
    <source>
        <dbReference type="ARBA" id="ARBA00023027"/>
    </source>
</evidence>
<dbReference type="Pfam" id="PF19304">
    <property type="entry name" value="PGDH_inter"/>
    <property type="match status" value="1"/>
</dbReference>
<keyword evidence="5 9" id="KW-0560">Oxidoreductase</keyword>
<dbReference type="CDD" id="cd04902">
    <property type="entry name" value="ACT_3PGDH-xct"/>
    <property type="match status" value="1"/>
</dbReference>
<organism evidence="11 12">
    <name type="scientific">Anaerosolibacter carboniphilus</name>
    <dbReference type="NCBI Taxonomy" id="1417629"/>
    <lineage>
        <taxon>Bacteria</taxon>
        <taxon>Bacillati</taxon>
        <taxon>Bacillota</taxon>
        <taxon>Clostridia</taxon>
        <taxon>Peptostreptococcales</taxon>
        <taxon>Thermotaleaceae</taxon>
        <taxon>Anaerosolibacter</taxon>
    </lineage>
</organism>
<dbReference type="Pfam" id="PF01842">
    <property type="entry name" value="ACT"/>
    <property type="match status" value="1"/>
</dbReference>
<feature type="domain" description="ACT" evidence="10">
    <location>
        <begin position="458"/>
        <end position="530"/>
    </location>
</feature>
<dbReference type="InterPro" id="IPR006236">
    <property type="entry name" value="PGDH"/>
</dbReference>
<comment type="pathway">
    <text evidence="2 9">Amino-acid biosynthesis; L-serine biosynthesis; L-serine from 3-phospho-D-glycerate: step 1/3.</text>
</comment>
<keyword evidence="6 9" id="KW-0520">NAD</keyword>
<dbReference type="NCBIfam" id="TIGR01327">
    <property type="entry name" value="PGDH"/>
    <property type="match status" value="1"/>
</dbReference>
<comment type="caution">
    <text evidence="11">The sequence shown here is derived from an EMBL/GenBank/DDBJ whole genome shotgun (WGS) entry which is preliminary data.</text>
</comment>
<proteinExistence type="inferred from homology"/>
<dbReference type="InterPro" id="IPR029009">
    <property type="entry name" value="ASB_dom_sf"/>
</dbReference>
<keyword evidence="12" id="KW-1185">Reference proteome</keyword>
<dbReference type="GO" id="GO:0051287">
    <property type="term" value="F:NAD binding"/>
    <property type="evidence" value="ECO:0007669"/>
    <property type="project" value="UniProtKB-UniRule"/>
</dbReference>
<evidence type="ECO:0000256" key="2">
    <source>
        <dbReference type="ARBA" id="ARBA00005216"/>
    </source>
</evidence>
<dbReference type="InterPro" id="IPR002912">
    <property type="entry name" value="ACT_dom"/>
</dbReference>
<dbReference type="EC" id="1.1.1.95" evidence="9"/>
<dbReference type="SUPFAM" id="SSF55021">
    <property type="entry name" value="ACT-like"/>
    <property type="match status" value="1"/>
</dbReference>
<accession>A0A841KY52</accession>
<dbReference type="GO" id="GO:0004617">
    <property type="term" value="F:phosphoglycerate dehydrogenase activity"/>
    <property type="evidence" value="ECO:0007669"/>
    <property type="project" value="UniProtKB-UniRule"/>
</dbReference>
<dbReference type="FunFam" id="3.40.50.720:FF:000021">
    <property type="entry name" value="D-3-phosphoglycerate dehydrogenase"/>
    <property type="match status" value="1"/>
</dbReference>
<dbReference type="InterPro" id="IPR045865">
    <property type="entry name" value="ACT-like_dom_sf"/>
</dbReference>
<comment type="similarity">
    <text evidence="3 9">Belongs to the D-isomer specific 2-hydroxyacid dehydrogenase family.</text>
</comment>
<dbReference type="RefSeq" id="WP_184312878.1">
    <property type="nucleotide sequence ID" value="NZ_JACHEN010000038.1"/>
</dbReference>
<evidence type="ECO:0000256" key="3">
    <source>
        <dbReference type="ARBA" id="ARBA00005854"/>
    </source>
</evidence>
<name>A0A841KY52_9FIRM</name>
<dbReference type="InterPro" id="IPR036291">
    <property type="entry name" value="NAD(P)-bd_dom_sf"/>
</dbReference>
<dbReference type="SUPFAM" id="SSF52283">
    <property type="entry name" value="Formate/glycerate dehydrogenase catalytic domain-like"/>
    <property type="match status" value="1"/>
</dbReference>
<evidence type="ECO:0000313" key="12">
    <source>
        <dbReference type="Proteomes" id="UP000579281"/>
    </source>
</evidence>
<dbReference type="PROSITE" id="PS51671">
    <property type="entry name" value="ACT"/>
    <property type="match status" value="1"/>
</dbReference>
<dbReference type="FunFam" id="3.30.1330.90:FF:000003">
    <property type="entry name" value="D-3-phosphoglycerate dehydrogenase"/>
    <property type="match status" value="1"/>
</dbReference>
<dbReference type="InterPro" id="IPR006139">
    <property type="entry name" value="D-isomer_2_OHA_DH_cat_dom"/>
</dbReference>
<dbReference type="Pfam" id="PF00389">
    <property type="entry name" value="2-Hacid_dh"/>
    <property type="match status" value="1"/>
</dbReference>
<sequence>METKKRVIITEKIDEEGIKVLQEALEADVCFNISREELLEKIHEYDALVVRSVTKVDEELLSRATNLKIVGRAGNGVDNIDLGAATQRGIIVANTPESNTMSAAELTIGMLLAQSRNIPQANTFLKSGKWDRSPFQGVELYNKTLGIVGLGRIGSLIATRMAAFGMKVIAYDPYIADERFERFKVEKIERLEDLLRTADFITVHTPKTKETFGMIGEKEIEIMKDGVRIANVARGGIINEKALMEGLKSGKIASAGLDVHEKEPCYGNPLFELDNVIVTPHIGADTKEAQENVGITVAQQIVNALKGEIVPNAVNLPAIHRDELMAIRPYIELLEKLGKIYYQLYQEPIEFVNIDYWGNIAAQDVEMITIAFIKGLLEPVVEDKVNYINAKLVAEQRGIRVEQQKIKEHYDGYMDFIEIKIRNKKGTFVLGGNLSSKRQGKLVKIQGYEVDVNPSDYMLFIQNMDVPGVIGNIGKILGQEHINVATMQVGRNAKGDMAMMVLNIDDEVNQETLRKIMDIENVLWAKGIKL</sequence>
<gene>
    <name evidence="11" type="ORF">HNQ80_004555</name>
</gene>
<dbReference type="PROSITE" id="PS00065">
    <property type="entry name" value="D_2_HYDROXYACID_DH_1"/>
    <property type="match status" value="1"/>
</dbReference>
<evidence type="ECO:0000256" key="8">
    <source>
        <dbReference type="ARBA" id="ARBA00048731"/>
    </source>
</evidence>
<comment type="function">
    <text evidence="1">Catalyzes the reversible oxidation of 3-phospho-D-glycerate to 3-phosphonooxypyruvate, the first step of the phosphorylated L-serine biosynthesis pathway. Also catalyzes the reversible oxidation of 2-hydroxyglutarate to 2-oxoglutarate.</text>
</comment>
<dbReference type="Gene3D" id="3.30.70.260">
    <property type="match status" value="1"/>
</dbReference>
<evidence type="ECO:0000256" key="7">
    <source>
        <dbReference type="ARBA" id="ARBA00048126"/>
    </source>
</evidence>
<dbReference type="PANTHER" id="PTHR42938">
    <property type="entry name" value="FORMATE DEHYDROGENASE 1"/>
    <property type="match status" value="1"/>
</dbReference>
<comment type="catalytic activity">
    <reaction evidence="8 9">
        <text>(2R)-3-phosphoglycerate + NAD(+) = 3-phosphooxypyruvate + NADH + H(+)</text>
        <dbReference type="Rhea" id="RHEA:12641"/>
        <dbReference type="ChEBI" id="CHEBI:15378"/>
        <dbReference type="ChEBI" id="CHEBI:18110"/>
        <dbReference type="ChEBI" id="CHEBI:57540"/>
        <dbReference type="ChEBI" id="CHEBI:57945"/>
        <dbReference type="ChEBI" id="CHEBI:58272"/>
        <dbReference type="EC" id="1.1.1.95"/>
    </reaction>
</comment>
<dbReference type="Gene3D" id="3.40.50.720">
    <property type="entry name" value="NAD(P)-binding Rossmann-like Domain"/>
    <property type="match status" value="2"/>
</dbReference>
<comment type="catalytic activity">
    <reaction evidence="7">
        <text>(R)-2-hydroxyglutarate + NAD(+) = 2-oxoglutarate + NADH + H(+)</text>
        <dbReference type="Rhea" id="RHEA:49612"/>
        <dbReference type="ChEBI" id="CHEBI:15378"/>
        <dbReference type="ChEBI" id="CHEBI:15801"/>
        <dbReference type="ChEBI" id="CHEBI:16810"/>
        <dbReference type="ChEBI" id="CHEBI:57540"/>
        <dbReference type="ChEBI" id="CHEBI:57945"/>
        <dbReference type="EC" id="1.1.1.399"/>
    </reaction>
</comment>
<dbReference type="FunFam" id="3.30.70.260:FF:000008">
    <property type="entry name" value="D-3-phosphoglycerate dehydrogenase, chloroplastic"/>
    <property type="match status" value="1"/>
</dbReference>
<dbReference type="GO" id="GO:0006564">
    <property type="term" value="P:L-serine biosynthetic process"/>
    <property type="evidence" value="ECO:0007669"/>
    <property type="project" value="UniProtKB-UniRule"/>
</dbReference>
<dbReference type="InterPro" id="IPR006140">
    <property type="entry name" value="D-isomer_DH_NAD-bd"/>
</dbReference>
<keyword evidence="9" id="KW-0718">Serine biosynthesis</keyword>
<evidence type="ECO:0000256" key="1">
    <source>
        <dbReference type="ARBA" id="ARBA00003800"/>
    </source>
</evidence>
<dbReference type="Pfam" id="PF02826">
    <property type="entry name" value="2-Hacid_dh_C"/>
    <property type="match status" value="1"/>
</dbReference>
<evidence type="ECO:0000313" key="11">
    <source>
        <dbReference type="EMBL" id="MBB6218391.1"/>
    </source>
</evidence>
<evidence type="ECO:0000256" key="4">
    <source>
        <dbReference type="ARBA" id="ARBA00021582"/>
    </source>
</evidence>
<keyword evidence="9" id="KW-0028">Amino-acid biosynthesis</keyword>
<evidence type="ECO:0000256" key="5">
    <source>
        <dbReference type="ARBA" id="ARBA00023002"/>
    </source>
</evidence>
<dbReference type="PANTHER" id="PTHR42938:SF47">
    <property type="entry name" value="HYDROXYPYRUVATE REDUCTASE"/>
    <property type="match status" value="1"/>
</dbReference>
<protein>
    <recommendedName>
        <fullName evidence="4 9">D-3-phosphoglycerate dehydrogenase</fullName>
        <ecNumber evidence="9">1.1.1.95</ecNumber>
    </recommendedName>
</protein>
<dbReference type="InterPro" id="IPR029753">
    <property type="entry name" value="D-isomer_DH_CS"/>
</dbReference>
<dbReference type="UniPathway" id="UPA00135">
    <property type="reaction ID" value="UER00196"/>
</dbReference>
<dbReference type="SUPFAM" id="SSF143548">
    <property type="entry name" value="Serine metabolism enzymes domain"/>
    <property type="match status" value="1"/>
</dbReference>
<dbReference type="InterPro" id="IPR045626">
    <property type="entry name" value="PGDH_ASB_dom"/>
</dbReference>
<dbReference type="SUPFAM" id="SSF51735">
    <property type="entry name" value="NAD(P)-binding Rossmann-fold domains"/>
    <property type="match status" value="1"/>
</dbReference>
<evidence type="ECO:0000259" key="10">
    <source>
        <dbReference type="PROSITE" id="PS51671"/>
    </source>
</evidence>
<dbReference type="Gene3D" id="3.30.1330.90">
    <property type="entry name" value="D-3-phosphoglycerate dehydrogenase, domain 3"/>
    <property type="match status" value="1"/>
</dbReference>
<evidence type="ECO:0000256" key="9">
    <source>
        <dbReference type="RuleBase" id="RU363003"/>
    </source>
</evidence>
<dbReference type="PROSITE" id="PS00670">
    <property type="entry name" value="D_2_HYDROXYACID_DH_2"/>
    <property type="match status" value="1"/>
</dbReference>
<dbReference type="EMBL" id="JACHEN010000038">
    <property type="protein sequence ID" value="MBB6218391.1"/>
    <property type="molecule type" value="Genomic_DNA"/>
</dbReference>
<dbReference type="InterPro" id="IPR029752">
    <property type="entry name" value="D-isomer_DH_CS1"/>
</dbReference>
<dbReference type="Proteomes" id="UP000579281">
    <property type="component" value="Unassembled WGS sequence"/>
</dbReference>
<dbReference type="CDD" id="cd12173">
    <property type="entry name" value="PGDH_4"/>
    <property type="match status" value="1"/>
</dbReference>
<dbReference type="AlphaFoldDB" id="A0A841KY52"/>